<feature type="domain" description="Methyltransferase type 11" evidence="1">
    <location>
        <begin position="69"/>
        <end position="157"/>
    </location>
</feature>
<dbReference type="InterPro" id="IPR013216">
    <property type="entry name" value="Methyltransf_11"/>
</dbReference>
<evidence type="ECO:0000313" key="2">
    <source>
        <dbReference type="EMBL" id="MDU0201800.1"/>
    </source>
</evidence>
<dbReference type="SUPFAM" id="SSF53335">
    <property type="entry name" value="S-adenosyl-L-methionine-dependent methyltransferases"/>
    <property type="match status" value="1"/>
</dbReference>
<dbReference type="EMBL" id="JAWCUD010000003">
    <property type="protein sequence ID" value="MDU0201800.1"/>
    <property type="molecule type" value="Genomic_DNA"/>
</dbReference>
<dbReference type="InterPro" id="IPR029063">
    <property type="entry name" value="SAM-dependent_MTases_sf"/>
</dbReference>
<keyword evidence="3" id="KW-1185">Reference proteome</keyword>
<keyword evidence="2" id="KW-0808">Transferase</keyword>
<dbReference type="RefSeq" id="WP_315951672.1">
    <property type="nucleotide sequence ID" value="NZ_JAWCUD010000003.1"/>
</dbReference>
<dbReference type="Proteomes" id="UP001260980">
    <property type="component" value="Unassembled WGS sequence"/>
</dbReference>
<comment type="caution">
    <text evidence="2">The sequence shown here is derived from an EMBL/GenBank/DDBJ whole genome shotgun (WGS) entry which is preliminary data.</text>
</comment>
<evidence type="ECO:0000259" key="1">
    <source>
        <dbReference type="Pfam" id="PF08241"/>
    </source>
</evidence>
<dbReference type="GO" id="GO:0032259">
    <property type="term" value="P:methylation"/>
    <property type="evidence" value="ECO:0007669"/>
    <property type="project" value="UniProtKB-KW"/>
</dbReference>
<keyword evidence="2" id="KW-0489">Methyltransferase</keyword>
<evidence type="ECO:0000313" key="3">
    <source>
        <dbReference type="Proteomes" id="UP001260980"/>
    </source>
</evidence>
<sequence>MNISANVIKEQWNQWSDTWYRKYRSDEVIAKIMKSPESAFPSKTYAMIQEAMPDMSGKRVLVPSSGDNHAVFAFHLMGAKVTSCDISEKQVENAYEVAKNNNWDIEFICDDTMKLAEISHNEYDFVYTSNGVHIWINDLKSMYKNIHRVLKQNGTYIMFDIHPFMRPFGITASKSLTVEKPYDVIGPFGEIPTYKWRMQDIMNAMISSNLNISHIEEMYADHGSFWVDDSSDDGEQLSEQELEDYCNWSKNPLAAIPQWLSIKATKV</sequence>
<accession>A0ABU3RC17</accession>
<reference evidence="2 3" key="1">
    <citation type="submission" date="2023-10" db="EMBL/GenBank/DDBJ databases">
        <title>Paenibacillus strain PFR10 Genome sequencing and assembly.</title>
        <authorList>
            <person name="Kim I."/>
        </authorList>
    </citation>
    <scope>NUCLEOTIDE SEQUENCE [LARGE SCALE GENOMIC DNA]</scope>
    <source>
        <strain evidence="2 3">PFR10</strain>
    </source>
</reference>
<organism evidence="2 3">
    <name type="scientific">Paenibacillus violae</name>
    <dbReference type="NCBI Taxonomy" id="3077234"/>
    <lineage>
        <taxon>Bacteria</taxon>
        <taxon>Bacillati</taxon>
        <taxon>Bacillota</taxon>
        <taxon>Bacilli</taxon>
        <taxon>Bacillales</taxon>
        <taxon>Paenibacillaceae</taxon>
        <taxon>Paenibacillus</taxon>
    </lineage>
</organism>
<dbReference type="CDD" id="cd02440">
    <property type="entry name" value="AdoMet_MTases"/>
    <property type="match status" value="1"/>
</dbReference>
<name>A0ABU3RC17_9BACL</name>
<dbReference type="Pfam" id="PF08241">
    <property type="entry name" value="Methyltransf_11"/>
    <property type="match status" value="1"/>
</dbReference>
<dbReference type="GO" id="GO:0008168">
    <property type="term" value="F:methyltransferase activity"/>
    <property type="evidence" value="ECO:0007669"/>
    <property type="project" value="UniProtKB-KW"/>
</dbReference>
<dbReference type="Gene3D" id="3.40.50.150">
    <property type="entry name" value="Vaccinia Virus protein VP39"/>
    <property type="match status" value="1"/>
</dbReference>
<protein>
    <submittedName>
        <fullName evidence="2">Class I SAM-dependent methyltransferase</fullName>
        <ecNumber evidence="2">2.1.-.-</ecNumber>
    </submittedName>
</protein>
<dbReference type="EC" id="2.1.-.-" evidence="2"/>
<gene>
    <name evidence="2" type="ORF">RQP52_11910</name>
</gene>
<proteinExistence type="predicted"/>